<dbReference type="EMBL" id="SSHH01000004">
    <property type="protein sequence ID" value="TIX49248.1"/>
    <property type="molecule type" value="Genomic_DNA"/>
</dbReference>
<keyword evidence="8 12" id="KW-0521">NADP</keyword>
<keyword evidence="10" id="KW-0486">Methionine biosynthesis</keyword>
<dbReference type="InterPro" id="IPR002912">
    <property type="entry name" value="ACT_dom"/>
</dbReference>
<dbReference type="GO" id="GO:0009088">
    <property type="term" value="P:threonine biosynthetic process"/>
    <property type="evidence" value="ECO:0007669"/>
    <property type="project" value="UniProtKB-UniPathway"/>
</dbReference>
<feature type="active site" description="Proton donor" evidence="11">
    <location>
        <position position="207"/>
    </location>
</feature>
<dbReference type="FunFam" id="3.30.360.10:FF:000005">
    <property type="entry name" value="Homoserine dehydrogenase"/>
    <property type="match status" value="1"/>
</dbReference>
<dbReference type="RefSeq" id="WP_136694823.1">
    <property type="nucleotide sequence ID" value="NZ_SSHH01000004.1"/>
</dbReference>
<dbReference type="GO" id="GO:0004412">
    <property type="term" value="F:homoserine dehydrogenase activity"/>
    <property type="evidence" value="ECO:0007669"/>
    <property type="project" value="UniProtKB-EC"/>
</dbReference>
<dbReference type="CDD" id="cd04881">
    <property type="entry name" value="ACT_HSDH-Hom"/>
    <property type="match status" value="1"/>
</dbReference>
<evidence type="ECO:0000256" key="7">
    <source>
        <dbReference type="ARBA" id="ARBA00022697"/>
    </source>
</evidence>
<dbReference type="SUPFAM" id="SSF55021">
    <property type="entry name" value="ACT-like"/>
    <property type="match status" value="1"/>
</dbReference>
<dbReference type="Proteomes" id="UP000309389">
    <property type="component" value="Unassembled WGS sequence"/>
</dbReference>
<dbReference type="GO" id="GO:0050661">
    <property type="term" value="F:NADP binding"/>
    <property type="evidence" value="ECO:0007669"/>
    <property type="project" value="InterPro"/>
</dbReference>
<evidence type="ECO:0000256" key="12">
    <source>
        <dbReference type="PIRSR" id="PIRSR000098-2"/>
    </source>
</evidence>
<comment type="similarity">
    <text evidence="3 13">Belongs to the homoserine dehydrogenase family.</text>
</comment>
<keyword evidence="16" id="KW-1185">Reference proteome</keyword>
<dbReference type="PIRSF" id="PIRSF000098">
    <property type="entry name" value="Homoser_dehydrog"/>
    <property type="match status" value="1"/>
</dbReference>
<sequence>MTAPLRIALAGLGTVGAGVIRLLEANGELIAARAGRPLQVVAVCARDRSKDRGIDLSPYAWEDDMTALAARDDVDAVVELVGGSDGPALALARNALNGGKQLVTANKAMIAHHGMELAGIAEAKGVALKYEAAVAGGIPVIKGIGEGAAANRIERIFGILNGTCNYILSEMEGSGADFADVLKDAQELGYAEADPTFDVEGVDAAHKLAILAALSFGTAVDFGAVDISGITMIRAADIAQADALGHVIRLVGIAEPQEQEGERRLFQRVAPVLVAKDHPLAAVDGPTNAVVAEGNFVGRLLFQGAGAGDGPTASAVVADLIDIARGTVSAPFSLPVSALQKVAPADPGSRISRAYMRFTVADRPGVLAEITAAMRDAGVSIESMIQHGHPEEDGDVLVAIVSHRGPESAVTAALATLEGSDSLSEPPLVMRVIG</sequence>
<organism evidence="15 16">
    <name type="scientific">Alteraurantiacibacter aquimixticola</name>
    <dbReference type="NCBI Taxonomy" id="2489173"/>
    <lineage>
        <taxon>Bacteria</taxon>
        <taxon>Pseudomonadati</taxon>
        <taxon>Pseudomonadota</taxon>
        <taxon>Alphaproteobacteria</taxon>
        <taxon>Sphingomonadales</taxon>
        <taxon>Erythrobacteraceae</taxon>
        <taxon>Alteraurantiacibacter</taxon>
    </lineage>
</organism>
<dbReference type="Gene3D" id="3.30.70.260">
    <property type="match status" value="1"/>
</dbReference>
<feature type="binding site" evidence="12">
    <location>
        <position position="192"/>
    </location>
    <ligand>
        <name>L-homoserine</name>
        <dbReference type="ChEBI" id="CHEBI:57476"/>
    </ligand>
</feature>
<dbReference type="SUPFAM" id="SSF51735">
    <property type="entry name" value="NAD(P)-binding Rossmann-fold domains"/>
    <property type="match status" value="1"/>
</dbReference>
<evidence type="ECO:0000256" key="10">
    <source>
        <dbReference type="ARBA" id="ARBA00023167"/>
    </source>
</evidence>
<evidence type="ECO:0000256" key="4">
    <source>
        <dbReference type="ARBA" id="ARBA00013213"/>
    </source>
</evidence>
<dbReference type="InterPro" id="IPR036291">
    <property type="entry name" value="NAD(P)-bd_dom_sf"/>
</dbReference>
<dbReference type="AlphaFoldDB" id="A0A4T3EXQ3"/>
<keyword evidence="9" id="KW-0560">Oxidoreductase</keyword>
<evidence type="ECO:0000256" key="13">
    <source>
        <dbReference type="RuleBase" id="RU004171"/>
    </source>
</evidence>
<reference evidence="15 16" key="1">
    <citation type="submission" date="2019-04" db="EMBL/GenBank/DDBJ databases">
        <title>Altererythrobacter aquimixticola sp. nov., isolated from sediment of junction between the ocean and a freshwater spring.</title>
        <authorList>
            <person name="Yoon J.-H."/>
        </authorList>
    </citation>
    <scope>NUCLEOTIDE SEQUENCE [LARGE SCALE GENOMIC DNA]</scope>
    <source>
        <strain evidence="15 16">SSKS-13</strain>
    </source>
</reference>
<dbReference type="PANTHER" id="PTHR43331:SF1">
    <property type="entry name" value="HOMOSERINE DEHYDROGENASE"/>
    <property type="match status" value="1"/>
</dbReference>
<dbReference type="PROSITE" id="PS51671">
    <property type="entry name" value="ACT"/>
    <property type="match status" value="1"/>
</dbReference>
<dbReference type="Pfam" id="PF00742">
    <property type="entry name" value="Homoserine_dh"/>
    <property type="match status" value="1"/>
</dbReference>
<dbReference type="OrthoDB" id="9808167at2"/>
<evidence type="ECO:0000313" key="16">
    <source>
        <dbReference type="Proteomes" id="UP000309389"/>
    </source>
</evidence>
<evidence type="ECO:0000256" key="8">
    <source>
        <dbReference type="ARBA" id="ARBA00022857"/>
    </source>
</evidence>
<evidence type="ECO:0000256" key="3">
    <source>
        <dbReference type="ARBA" id="ARBA00006753"/>
    </source>
</evidence>
<dbReference type="NCBIfam" id="NF004976">
    <property type="entry name" value="PRK06349.1"/>
    <property type="match status" value="1"/>
</dbReference>
<evidence type="ECO:0000256" key="6">
    <source>
        <dbReference type="ARBA" id="ARBA00022605"/>
    </source>
</evidence>
<dbReference type="UniPathway" id="UPA00051">
    <property type="reaction ID" value="UER00465"/>
</dbReference>
<dbReference type="GO" id="GO:0009086">
    <property type="term" value="P:methionine biosynthetic process"/>
    <property type="evidence" value="ECO:0007669"/>
    <property type="project" value="UniProtKB-KW"/>
</dbReference>
<feature type="domain" description="ACT" evidence="14">
    <location>
        <begin position="355"/>
        <end position="431"/>
    </location>
</feature>
<dbReference type="PANTHER" id="PTHR43331">
    <property type="entry name" value="HOMOSERINE DEHYDROGENASE"/>
    <property type="match status" value="1"/>
</dbReference>
<evidence type="ECO:0000313" key="15">
    <source>
        <dbReference type="EMBL" id="TIX49248.1"/>
    </source>
</evidence>
<comment type="caution">
    <text evidence="15">The sequence shown here is derived from an EMBL/GenBank/DDBJ whole genome shotgun (WGS) entry which is preliminary data.</text>
</comment>
<gene>
    <name evidence="15" type="ORF">E5222_16215</name>
</gene>
<feature type="binding site" evidence="12">
    <location>
        <begin position="10"/>
        <end position="17"/>
    </location>
    <ligand>
        <name>NADP(+)</name>
        <dbReference type="ChEBI" id="CHEBI:58349"/>
    </ligand>
</feature>
<dbReference type="Gene3D" id="3.40.50.720">
    <property type="entry name" value="NAD(P)-binding Rossmann-like Domain"/>
    <property type="match status" value="1"/>
</dbReference>
<evidence type="ECO:0000256" key="11">
    <source>
        <dbReference type="PIRSR" id="PIRSR000098-1"/>
    </source>
</evidence>
<comment type="pathway">
    <text evidence="1">Amino-acid biosynthesis; L-threonine biosynthesis; L-threonine from L-aspartate: step 3/5.</text>
</comment>
<dbReference type="Pfam" id="PF03447">
    <property type="entry name" value="NAD_binding_3"/>
    <property type="match status" value="1"/>
</dbReference>
<dbReference type="Pfam" id="PF01842">
    <property type="entry name" value="ACT"/>
    <property type="match status" value="1"/>
</dbReference>
<accession>A0A4T3EXQ3</accession>
<keyword evidence="7" id="KW-0791">Threonine biosynthesis</keyword>
<proteinExistence type="inferred from homology"/>
<dbReference type="InterPro" id="IPR019811">
    <property type="entry name" value="HDH_CS"/>
</dbReference>
<evidence type="ECO:0000256" key="1">
    <source>
        <dbReference type="ARBA" id="ARBA00005056"/>
    </source>
</evidence>
<dbReference type="EC" id="1.1.1.3" evidence="4"/>
<evidence type="ECO:0000259" key="14">
    <source>
        <dbReference type="PROSITE" id="PS51671"/>
    </source>
</evidence>
<evidence type="ECO:0000256" key="5">
    <source>
        <dbReference type="ARBA" id="ARBA00013376"/>
    </source>
</evidence>
<dbReference type="InterPro" id="IPR005106">
    <property type="entry name" value="Asp/hSer_DH_NAD-bd"/>
</dbReference>
<feature type="binding site" evidence="12">
    <location>
        <position position="107"/>
    </location>
    <ligand>
        <name>NADPH</name>
        <dbReference type="ChEBI" id="CHEBI:57783"/>
    </ligand>
</feature>
<keyword evidence="6" id="KW-0028">Amino-acid biosynthesis</keyword>
<dbReference type="PROSITE" id="PS01042">
    <property type="entry name" value="HOMOSER_DHGENASE"/>
    <property type="match status" value="1"/>
</dbReference>
<name>A0A4T3EXQ3_9SPHN</name>
<dbReference type="UniPathway" id="UPA00050">
    <property type="reaction ID" value="UER00063"/>
</dbReference>
<evidence type="ECO:0000256" key="2">
    <source>
        <dbReference type="ARBA" id="ARBA00005062"/>
    </source>
</evidence>
<dbReference type="InterPro" id="IPR016204">
    <property type="entry name" value="HDH"/>
</dbReference>
<dbReference type="InterPro" id="IPR045865">
    <property type="entry name" value="ACT-like_dom_sf"/>
</dbReference>
<comment type="pathway">
    <text evidence="2">Amino-acid biosynthesis; L-methionine biosynthesis via de novo pathway; L-homoserine from L-aspartate: step 3/3.</text>
</comment>
<dbReference type="SUPFAM" id="SSF55347">
    <property type="entry name" value="Glyceraldehyde-3-phosphate dehydrogenase-like, C-terminal domain"/>
    <property type="match status" value="1"/>
</dbReference>
<evidence type="ECO:0000256" key="9">
    <source>
        <dbReference type="ARBA" id="ARBA00023002"/>
    </source>
</evidence>
<dbReference type="InterPro" id="IPR001342">
    <property type="entry name" value="HDH_cat"/>
</dbReference>
<protein>
    <recommendedName>
        <fullName evidence="5">Homoserine dehydrogenase</fullName>
        <ecNumber evidence="4">1.1.1.3</ecNumber>
    </recommendedName>
</protein>
<dbReference type="Gene3D" id="3.30.360.10">
    <property type="entry name" value="Dihydrodipicolinate Reductase, domain 2"/>
    <property type="match status" value="1"/>
</dbReference>